<gene>
    <name evidence="3" type="ORF">WH159_08720</name>
</gene>
<dbReference type="InterPro" id="IPR011335">
    <property type="entry name" value="Restrct_endonuc-II-like"/>
</dbReference>
<feature type="domain" description="DUF559" evidence="2">
    <location>
        <begin position="31"/>
        <end position="134"/>
    </location>
</feature>
<dbReference type="InterPro" id="IPR047216">
    <property type="entry name" value="Endonuclease_DUF559_bact"/>
</dbReference>
<accession>A0ABU8Q4F9</accession>
<name>A0ABU8Q4F9_9SPHN</name>
<evidence type="ECO:0000256" key="1">
    <source>
        <dbReference type="SAM" id="MobiDB-lite"/>
    </source>
</evidence>
<proteinExistence type="predicted"/>
<evidence type="ECO:0000259" key="2">
    <source>
        <dbReference type="Pfam" id="PF04480"/>
    </source>
</evidence>
<dbReference type="RefSeq" id="WP_339538084.1">
    <property type="nucleotide sequence ID" value="NZ_JBBGZA010000001.1"/>
</dbReference>
<dbReference type="PANTHER" id="PTHR38590">
    <property type="entry name" value="BLL0828 PROTEIN"/>
    <property type="match status" value="1"/>
</dbReference>
<evidence type="ECO:0000313" key="3">
    <source>
        <dbReference type="EMBL" id="MEJ5094625.1"/>
    </source>
</evidence>
<dbReference type="PANTHER" id="PTHR38590:SF1">
    <property type="entry name" value="BLL0828 PROTEIN"/>
    <property type="match status" value="1"/>
</dbReference>
<reference evidence="3 4" key="1">
    <citation type="submission" date="2023-12" db="EMBL/GenBank/DDBJ databases">
        <title>Gut-associated functions are favored during microbiome assembly across C. elegans life.</title>
        <authorList>
            <person name="Zimmermann J."/>
        </authorList>
    </citation>
    <scope>NUCLEOTIDE SEQUENCE [LARGE SCALE GENOMIC DNA]</scope>
    <source>
        <strain evidence="3 4">JUb134</strain>
    </source>
</reference>
<feature type="region of interest" description="Disordered" evidence="1">
    <location>
        <begin position="1"/>
        <end position="25"/>
    </location>
</feature>
<evidence type="ECO:0000313" key="4">
    <source>
        <dbReference type="Proteomes" id="UP001380365"/>
    </source>
</evidence>
<comment type="caution">
    <text evidence="3">The sequence shown here is derived from an EMBL/GenBank/DDBJ whole genome shotgun (WGS) entry which is preliminary data.</text>
</comment>
<dbReference type="EMBL" id="JBBGZA010000001">
    <property type="protein sequence ID" value="MEJ5094625.1"/>
    <property type="molecule type" value="Genomic_DNA"/>
</dbReference>
<keyword evidence="4" id="KW-1185">Reference proteome</keyword>
<dbReference type="InterPro" id="IPR007569">
    <property type="entry name" value="DUF559"/>
</dbReference>
<dbReference type="Gene3D" id="3.40.960.10">
    <property type="entry name" value="VSR Endonuclease"/>
    <property type="match status" value="1"/>
</dbReference>
<dbReference type="CDD" id="cd01038">
    <property type="entry name" value="Endonuclease_DUF559"/>
    <property type="match status" value="1"/>
</dbReference>
<dbReference type="Pfam" id="PF04480">
    <property type="entry name" value="DUF559"/>
    <property type="match status" value="1"/>
</dbReference>
<dbReference type="SUPFAM" id="SSF52980">
    <property type="entry name" value="Restriction endonuclease-like"/>
    <property type="match status" value="1"/>
</dbReference>
<sequence>MVGTIPPRNGEGDQPQAGGGGAPRTLRPEVAQARSLRRQMTLPEVLLWQQLRGSQLGVRFRRQHPVGPYIVDFFCASASLAVEVDGTAHDYGDRPARDAERDRFLSDNGIDVLRLCASDVLRDIGSVLAAIAARVARPLHQPAAGPPPRAGEEQEFL</sequence>
<dbReference type="Proteomes" id="UP001380365">
    <property type="component" value="Unassembled WGS sequence"/>
</dbReference>
<protein>
    <submittedName>
        <fullName evidence="3">DUF559 domain-containing protein</fullName>
    </submittedName>
</protein>
<organism evidence="3 4">
    <name type="scientific">Sphingomonas molluscorum</name>
    <dbReference type="NCBI Taxonomy" id="418184"/>
    <lineage>
        <taxon>Bacteria</taxon>
        <taxon>Pseudomonadati</taxon>
        <taxon>Pseudomonadota</taxon>
        <taxon>Alphaproteobacteria</taxon>
        <taxon>Sphingomonadales</taxon>
        <taxon>Sphingomonadaceae</taxon>
        <taxon>Sphingomonas</taxon>
    </lineage>
</organism>